<accession>A0A0K1PIE0</accession>
<dbReference type="PANTHER" id="PTHR44051">
    <property type="entry name" value="GLUTATHIONE S-TRANSFERASE-RELATED"/>
    <property type="match status" value="1"/>
</dbReference>
<evidence type="ECO:0000259" key="2">
    <source>
        <dbReference type="PROSITE" id="PS50405"/>
    </source>
</evidence>
<name>A0A0K1PIE0_9BACT</name>
<dbReference type="Pfam" id="PF13410">
    <property type="entry name" value="GST_C_2"/>
    <property type="match status" value="1"/>
</dbReference>
<dbReference type="InterPro" id="IPR036282">
    <property type="entry name" value="Glutathione-S-Trfase_C_sf"/>
</dbReference>
<feature type="domain" description="GST N-terminal" evidence="1">
    <location>
        <begin position="1"/>
        <end position="80"/>
    </location>
</feature>
<sequence>MLTLFGMPGACSLAPHIALEEAGIPFQYSMIRKSHPEDRENLLKLNPMGQVPTLLFDDGTVLTQNSAILSWIAEQVPGKKLLPPPGTIEHARAQEWLSFLGTTIHPAYGPIFSPAKYVSSEANFDDVKQVTKAKLERGFEIVESRLGDGPWALGETFSVVDPYLYVFFSWIGVPGIDAAKYPKIQRHAEALRARESAKRAFATEKIR</sequence>
<evidence type="ECO:0000259" key="1">
    <source>
        <dbReference type="PROSITE" id="PS50404"/>
    </source>
</evidence>
<dbReference type="InterPro" id="IPR040079">
    <property type="entry name" value="Glutathione_S-Trfase"/>
</dbReference>
<gene>
    <name evidence="3" type="ORF">AKJ08_3667</name>
</gene>
<dbReference type="KEGG" id="vin:AKJ08_3667"/>
<reference evidence="3 4" key="1">
    <citation type="submission" date="2015-08" db="EMBL/GenBank/DDBJ databases">
        <authorList>
            <person name="Babu N.S."/>
            <person name="Beckwith C.J."/>
            <person name="Beseler K.G."/>
            <person name="Brison A."/>
            <person name="Carone J.V."/>
            <person name="Caskin T.P."/>
            <person name="Diamond M."/>
            <person name="Durham M.E."/>
            <person name="Foxe J.M."/>
            <person name="Go M."/>
            <person name="Henderson B.A."/>
            <person name="Jones I.B."/>
            <person name="McGettigan J.A."/>
            <person name="Micheletti S.J."/>
            <person name="Nasrallah M.E."/>
            <person name="Ortiz D."/>
            <person name="Piller C.R."/>
            <person name="Privatt S.R."/>
            <person name="Schneider S.L."/>
            <person name="Sharp S."/>
            <person name="Smith T.C."/>
            <person name="Stanton J.D."/>
            <person name="Ullery H.E."/>
            <person name="Wilson R.J."/>
            <person name="Serrano M.G."/>
            <person name="Buck G."/>
            <person name="Lee V."/>
            <person name="Wang Y."/>
            <person name="Carvalho R."/>
            <person name="Voegtly L."/>
            <person name="Shi R."/>
            <person name="Duckworth R."/>
            <person name="Johnson A."/>
            <person name="Loviza R."/>
            <person name="Walstead R."/>
            <person name="Shah Z."/>
            <person name="Kiflezghi M."/>
            <person name="Wade K."/>
            <person name="Ball S.L."/>
            <person name="Bradley K.W."/>
            <person name="Asai D.J."/>
            <person name="Bowman C.A."/>
            <person name="Russell D.A."/>
            <person name="Pope W.H."/>
            <person name="Jacobs-Sera D."/>
            <person name="Hendrix R.W."/>
            <person name="Hatfull G.F."/>
        </authorList>
    </citation>
    <scope>NUCLEOTIDE SEQUENCE [LARGE SCALE GENOMIC DNA]</scope>
    <source>
        <strain evidence="3 4">DSM 27710</strain>
    </source>
</reference>
<evidence type="ECO:0000313" key="4">
    <source>
        <dbReference type="Proteomes" id="UP000055590"/>
    </source>
</evidence>
<keyword evidence="4" id="KW-1185">Reference proteome</keyword>
<dbReference type="SUPFAM" id="SSF47616">
    <property type="entry name" value="GST C-terminal domain-like"/>
    <property type="match status" value="1"/>
</dbReference>
<dbReference type="SFLD" id="SFLDG01150">
    <property type="entry name" value="Main.1:_Beta-like"/>
    <property type="match status" value="1"/>
</dbReference>
<feature type="domain" description="GST C-terminal" evidence="2">
    <location>
        <begin position="86"/>
        <end position="207"/>
    </location>
</feature>
<evidence type="ECO:0000313" key="3">
    <source>
        <dbReference type="EMBL" id="AKU93280.1"/>
    </source>
</evidence>
<dbReference type="Pfam" id="PF13409">
    <property type="entry name" value="GST_N_2"/>
    <property type="match status" value="1"/>
</dbReference>
<dbReference type="InterPro" id="IPR004045">
    <property type="entry name" value="Glutathione_S-Trfase_N"/>
</dbReference>
<dbReference type="SUPFAM" id="SSF52833">
    <property type="entry name" value="Thioredoxin-like"/>
    <property type="match status" value="1"/>
</dbReference>
<dbReference type="AlphaFoldDB" id="A0A0K1PIE0"/>
<dbReference type="PATRIC" id="fig|1391653.3.peg.3824"/>
<dbReference type="SFLD" id="SFLDS00019">
    <property type="entry name" value="Glutathione_Transferase_(cytos"/>
    <property type="match status" value="1"/>
</dbReference>
<dbReference type="SFLD" id="SFLDG00358">
    <property type="entry name" value="Main_(cytGST)"/>
    <property type="match status" value="1"/>
</dbReference>
<organism evidence="3 4">
    <name type="scientific">Vulgatibacter incomptus</name>
    <dbReference type="NCBI Taxonomy" id="1391653"/>
    <lineage>
        <taxon>Bacteria</taxon>
        <taxon>Pseudomonadati</taxon>
        <taxon>Myxococcota</taxon>
        <taxon>Myxococcia</taxon>
        <taxon>Myxococcales</taxon>
        <taxon>Cystobacterineae</taxon>
        <taxon>Vulgatibacteraceae</taxon>
        <taxon>Vulgatibacter</taxon>
    </lineage>
</organism>
<dbReference type="Proteomes" id="UP000055590">
    <property type="component" value="Chromosome"/>
</dbReference>
<keyword evidence="3" id="KW-0808">Transferase</keyword>
<dbReference type="Gene3D" id="1.20.1050.10">
    <property type="match status" value="1"/>
</dbReference>
<dbReference type="CDD" id="cd03188">
    <property type="entry name" value="GST_C_Beta"/>
    <property type="match status" value="1"/>
</dbReference>
<dbReference type="Gene3D" id="3.40.30.10">
    <property type="entry name" value="Glutaredoxin"/>
    <property type="match status" value="1"/>
</dbReference>
<dbReference type="PANTHER" id="PTHR44051:SF8">
    <property type="entry name" value="GLUTATHIONE S-TRANSFERASE GSTA"/>
    <property type="match status" value="1"/>
</dbReference>
<dbReference type="EMBL" id="CP012332">
    <property type="protein sequence ID" value="AKU93280.1"/>
    <property type="molecule type" value="Genomic_DNA"/>
</dbReference>
<dbReference type="RefSeq" id="WP_169788871.1">
    <property type="nucleotide sequence ID" value="NZ_CP012332.1"/>
</dbReference>
<dbReference type="CDD" id="cd03057">
    <property type="entry name" value="GST_N_Beta"/>
    <property type="match status" value="1"/>
</dbReference>
<dbReference type="PROSITE" id="PS50405">
    <property type="entry name" value="GST_CTER"/>
    <property type="match status" value="1"/>
</dbReference>
<dbReference type="PROSITE" id="PS50404">
    <property type="entry name" value="GST_NTER"/>
    <property type="match status" value="1"/>
</dbReference>
<dbReference type="InterPro" id="IPR010987">
    <property type="entry name" value="Glutathione-S-Trfase_C-like"/>
</dbReference>
<protein>
    <submittedName>
        <fullName evidence="3">Glutathione S-transferase</fullName>
    </submittedName>
</protein>
<proteinExistence type="predicted"/>
<dbReference type="GO" id="GO:0016740">
    <property type="term" value="F:transferase activity"/>
    <property type="evidence" value="ECO:0007669"/>
    <property type="project" value="UniProtKB-KW"/>
</dbReference>
<dbReference type="STRING" id="1391653.AKJ08_3667"/>
<dbReference type="InterPro" id="IPR036249">
    <property type="entry name" value="Thioredoxin-like_sf"/>
</dbReference>